<dbReference type="GO" id="GO:0032259">
    <property type="term" value="P:methylation"/>
    <property type="evidence" value="ECO:0007669"/>
    <property type="project" value="UniProtKB-KW"/>
</dbReference>
<sequence length="209" mass="24330">MKWINFLQRLLQRFFPKKNEIIEVKYIERDETRVLPDIPENVIAACQTLQVKLDSVKNNPFLEISLIYGFLDTFGEFASTFTVCQKGCSACCKIGVEMTALEASFIEKNTSHRIVSNKQRKLKTNTDCPFLTDGICSIYEYRPFNCRTFFTVDNPKYCETPNEPHRTYGSLGGQDINIIYQFRNYIDQLNGKRKKSDIRFFFGNHKGIK</sequence>
<keyword evidence="2" id="KW-0966">Cell projection</keyword>
<proteinExistence type="predicted"/>
<dbReference type="EMBL" id="NDBK01000080">
    <property type="protein sequence ID" value="OVF69069.1"/>
    <property type="molecule type" value="Genomic_DNA"/>
</dbReference>
<evidence type="ECO:0000313" key="1">
    <source>
        <dbReference type="EMBL" id="OVF69069.1"/>
    </source>
</evidence>
<keyword evidence="2" id="KW-0282">Flagellum</keyword>
<dbReference type="InterPro" id="IPR005358">
    <property type="entry name" value="Puta_zinc/iron-chelating_dom"/>
</dbReference>
<protein>
    <submittedName>
        <fullName evidence="2">Flagellin N-methylase family protein</fullName>
    </submittedName>
    <submittedName>
        <fullName evidence="1">Zinc/iron-chelating domain-containing protein</fullName>
    </submittedName>
</protein>
<dbReference type="RefSeq" id="WP_004197775.1">
    <property type="nucleotide sequence ID" value="NZ_CAAGTP010000005.1"/>
</dbReference>
<dbReference type="AlphaFoldDB" id="A0A1Y6M466"/>
<keyword evidence="2" id="KW-0808">Transferase</keyword>
<reference evidence="2" key="2">
    <citation type="submission" date="2017-05" db="EMBL/GenBank/DDBJ databases">
        <authorList>
            <person name="Song R."/>
            <person name="Chenine A.L."/>
            <person name="Ruprecht R.M."/>
        </authorList>
    </citation>
    <scope>NUCLEOTIDE SEQUENCE</scope>
    <source>
        <strain evidence="2">Klebsiella pneumoniae KLPN57</strain>
    </source>
</reference>
<evidence type="ECO:0000313" key="3">
    <source>
        <dbReference type="Proteomes" id="UP000196447"/>
    </source>
</evidence>
<accession>A0A1Y6M466</accession>
<organism evidence="2">
    <name type="scientific">Klebsiella pneumoniae</name>
    <dbReference type="NCBI Taxonomy" id="573"/>
    <lineage>
        <taxon>Bacteria</taxon>
        <taxon>Pseudomonadati</taxon>
        <taxon>Pseudomonadota</taxon>
        <taxon>Gammaproteobacteria</taxon>
        <taxon>Enterobacterales</taxon>
        <taxon>Enterobacteriaceae</taxon>
        <taxon>Klebsiella/Raoultella group</taxon>
        <taxon>Klebsiella</taxon>
        <taxon>Klebsiella pneumoniae complex</taxon>
    </lineage>
</organism>
<name>A0A1Y6M466_KLEPN</name>
<keyword evidence="2" id="KW-0969">Cilium</keyword>
<evidence type="ECO:0000313" key="2">
    <source>
        <dbReference type="EMBL" id="SMY31374.1"/>
    </source>
</evidence>
<dbReference type="GO" id="GO:0008168">
    <property type="term" value="F:methyltransferase activity"/>
    <property type="evidence" value="ECO:0007669"/>
    <property type="project" value="UniProtKB-KW"/>
</dbReference>
<reference evidence="1 3" key="1">
    <citation type="submission" date="2017-03" db="EMBL/GenBank/DDBJ databases">
        <authorList>
            <person name="Fouts D."/>
            <person name="Stalin M.J."/>
            <person name="Chen L."/>
            <person name="Wright M."/>
            <person name="Sutton G."/>
            <person name="Nguyen K."/>
            <person name="Vanduin D."/>
            <person name="Rojas L."/>
            <person name="Hujer A."/>
            <person name="Hujer K."/>
            <person name="Bonomo R."/>
            <person name="Kreiswirth B."/>
            <person name="Adams M."/>
        </authorList>
    </citation>
    <scope>NUCLEOTIDE SEQUENCE [LARGE SCALE GENOMIC DNA]</scope>
    <source>
        <strain evidence="1 3">39383</strain>
    </source>
</reference>
<gene>
    <name evidence="1" type="ORF">B5L96_18520</name>
    <name evidence="2" type="ORF">PKLPN57_312</name>
</gene>
<keyword evidence="2" id="KW-0489">Methyltransferase</keyword>
<dbReference type="Pfam" id="PF03692">
    <property type="entry name" value="CxxCxxCC"/>
    <property type="match status" value="1"/>
</dbReference>
<dbReference type="EMBL" id="LT882698">
    <property type="protein sequence ID" value="SMY31374.1"/>
    <property type="molecule type" value="Genomic_DNA"/>
</dbReference>
<dbReference type="Proteomes" id="UP000196447">
    <property type="component" value="Unassembled WGS sequence"/>
</dbReference>